<proteinExistence type="predicted"/>
<protein>
    <recommendedName>
        <fullName evidence="3">Alternative oxidase</fullName>
    </recommendedName>
</protein>
<dbReference type="AlphaFoldDB" id="A0AAD9M7D0"/>
<gene>
    <name evidence="1" type="ORF">LX32DRAFT_678820</name>
</gene>
<evidence type="ECO:0000313" key="1">
    <source>
        <dbReference type="EMBL" id="KAK2034737.1"/>
    </source>
</evidence>
<accession>A0AAD9M7D0</accession>
<name>A0AAD9M7D0_9PEZI</name>
<comment type="caution">
    <text evidence="1">The sequence shown here is derived from an EMBL/GenBank/DDBJ whole genome shotgun (WGS) entry which is preliminary data.</text>
</comment>
<organism evidence="1 2">
    <name type="scientific">Colletotrichum zoysiae</name>
    <dbReference type="NCBI Taxonomy" id="1216348"/>
    <lineage>
        <taxon>Eukaryota</taxon>
        <taxon>Fungi</taxon>
        <taxon>Dikarya</taxon>
        <taxon>Ascomycota</taxon>
        <taxon>Pezizomycotina</taxon>
        <taxon>Sordariomycetes</taxon>
        <taxon>Hypocreomycetidae</taxon>
        <taxon>Glomerellales</taxon>
        <taxon>Glomerellaceae</taxon>
        <taxon>Colletotrichum</taxon>
        <taxon>Colletotrichum graminicola species complex</taxon>
    </lineage>
</organism>
<dbReference type="EMBL" id="MU842812">
    <property type="protein sequence ID" value="KAK2034737.1"/>
    <property type="molecule type" value="Genomic_DNA"/>
</dbReference>
<evidence type="ECO:0008006" key="3">
    <source>
        <dbReference type="Google" id="ProtNLM"/>
    </source>
</evidence>
<evidence type="ECO:0000313" key="2">
    <source>
        <dbReference type="Proteomes" id="UP001232148"/>
    </source>
</evidence>
<reference evidence="1" key="1">
    <citation type="submission" date="2021-06" db="EMBL/GenBank/DDBJ databases">
        <title>Comparative genomics, transcriptomics and evolutionary studies reveal genomic signatures of adaptation to plant cell wall in hemibiotrophic fungi.</title>
        <authorList>
            <consortium name="DOE Joint Genome Institute"/>
            <person name="Baroncelli R."/>
            <person name="Diaz J.F."/>
            <person name="Benocci T."/>
            <person name="Peng M."/>
            <person name="Battaglia E."/>
            <person name="Haridas S."/>
            <person name="Andreopoulos W."/>
            <person name="Labutti K."/>
            <person name="Pangilinan J."/>
            <person name="Floch G.L."/>
            <person name="Makela M.R."/>
            <person name="Henrissat B."/>
            <person name="Grigoriev I.V."/>
            <person name="Crouch J.A."/>
            <person name="De Vries R.P."/>
            <person name="Sukno S.A."/>
            <person name="Thon M.R."/>
        </authorList>
    </citation>
    <scope>NUCLEOTIDE SEQUENCE</scope>
    <source>
        <strain evidence="1">MAFF235873</strain>
    </source>
</reference>
<dbReference type="Proteomes" id="UP001232148">
    <property type="component" value="Unassembled WGS sequence"/>
</dbReference>
<sequence>MNHLSSEGISIDDVTPESSLLLRYGDSHIAWDYRASGELATLRKALFRVMPFNASLLSLGDAVFSSKELQNGNFVGIHLRAEPDWPAFWGTPARQMEMHAAEIRRLNVGALEPVTNIYVSCGDKTAIQTFRDIMAADNYTVHDKWTLLADRPDILDTVNGLTFDQKAVVEYSVLFMRVL</sequence>
<keyword evidence="2" id="KW-1185">Reference proteome</keyword>